<dbReference type="InterPro" id="IPR013083">
    <property type="entry name" value="Znf_RING/FYVE/PHD"/>
</dbReference>
<feature type="domain" description="PDZ" evidence="7">
    <location>
        <begin position="534"/>
        <end position="620"/>
    </location>
</feature>
<dbReference type="CDD" id="cd06678">
    <property type="entry name" value="PDZ2_LNX1_2-like"/>
    <property type="match status" value="1"/>
</dbReference>
<evidence type="ECO:0000256" key="5">
    <source>
        <dbReference type="SAM" id="MobiDB-lite"/>
    </source>
</evidence>
<dbReference type="Gene3D" id="3.30.40.10">
    <property type="entry name" value="Zinc/RING finger domain, C3HC4 (zinc finger)"/>
    <property type="match status" value="1"/>
</dbReference>
<name>A0A3B3V9I3_9TELE</name>
<dbReference type="InterPro" id="IPR001478">
    <property type="entry name" value="PDZ"/>
</dbReference>
<dbReference type="CTD" id="84708"/>
<evidence type="ECO:0000259" key="7">
    <source>
        <dbReference type="PROSITE" id="PS50106"/>
    </source>
</evidence>
<dbReference type="InterPro" id="IPR017907">
    <property type="entry name" value="Znf_RING_CS"/>
</dbReference>
<dbReference type="InterPro" id="IPR036034">
    <property type="entry name" value="PDZ_sf"/>
</dbReference>
<sequence>MAEASPLDMSPTDSGVFSPTLELCASCGHSHKLEENHEYIYQDDVDDDLICHICLSPLIMPLDTPCGHTYCKECLTNFLLESDFCPVCRTPLMLQSCRKPSLLVHKLLDKLTVACPFAEFCTETLPRGEMEDHIKGRCKGASHYGLSADRKRRSQEGECTDSTSELTVATLPSDGPASAAVALLSDEPGLVNPAFDPSMEDNSQSGSMTSLAARSSSKKIRNFDRSSVRSRSFRRLNRAFSVLRRTKSGTAVSNETSEERDNARNSSVPPEVLALPQLHHLIPDGELTSIKITRQDPSDPLAISIVGGNETPLVRILIQDIYREGVIARDGRLLPGDMILKVNGIDISNVPHYFAVTTLRQPCQLLRLTVLREQRHRYRSHSHGHAHGAGVHQALGPPHHPMRDDSVHVVLNKNAPDEQLGIKLVRRAEEHGVYIFHLLEGGLAARDGQLCIGDRVLAINGHDLRYGAPEHAALLIQASEHSVHFVVSRQICLPNPDILPEGPWGMDGPPPYSPVDMEQTLLDSCQKPACYEKTVTLTKEPYDSLGMTVAGGMSSRGWDLPIYVTNVDPDGVVGQEGSIRKGDILLNVNGMDLTGVTRGEAVANLKNTSSPVVLKVLEMRPPDDNPPEFTLPPCLTPSPTDSTKSPLPNDDYSPLWVSWLQVPRHLYCCKDIVLRRSTSGSLGFSIVGGQEEVNCNQSFFIRSIVEGTPAYNDGRIRCGDILLEVNGKSTWGMTHTALVRLLKELRGRITLTIVSWPGSLL</sequence>
<dbReference type="Pfam" id="PF13920">
    <property type="entry name" value="zf-C3HC4_3"/>
    <property type="match status" value="1"/>
</dbReference>
<dbReference type="OrthoDB" id="438726at2759"/>
<dbReference type="GO" id="GO:0008270">
    <property type="term" value="F:zinc ion binding"/>
    <property type="evidence" value="ECO:0007669"/>
    <property type="project" value="UniProtKB-KW"/>
</dbReference>
<feature type="domain" description="PDZ" evidence="7">
    <location>
        <begin position="671"/>
        <end position="757"/>
    </location>
</feature>
<feature type="domain" description="PDZ" evidence="7">
    <location>
        <begin position="289"/>
        <end position="374"/>
    </location>
</feature>
<dbReference type="FunFam" id="2.30.42.10:FF:000164">
    <property type="entry name" value="Ligand of numb-protein X 2"/>
    <property type="match status" value="1"/>
</dbReference>
<evidence type="ECO:0000313" key="9">
    <source>
        <dbReference type="Proteomes" id="UP000261500"/>
    </source>
</evidence>
<dbReference type="PANTHER" id="PTHR19964">
    <property type="entry name" value="MULTIPLE PDZ DOMAIN PROTEIN"/>
    <property type="match status" value="1"/>
</dbReference>
<dbReference type="STRING" id="48699.ENSPLAP00000003893"/>
<dbReference type="CDD" id="cd16779">
    <property type="entry name" value="mRING-HC-C3HC3D_LNX1"/>
    <property type="match status" value="1"/>
</dbReference>
<dbReference type="PROSITE" id="PS50106">
    <property type="entry name" value="PDZ"/>
    <property type="match status" value="4"/>
</dbReference>
<dbReference type="GO" id="GO:0004842">
    <property type="term" value="F:ubiquitin-protein transferase activity"/>
    <property type="evidence" value="ECO:0007669"/>
    <property type="project" value="TreeGrafter"/>
</dbReference>
<feature type="domain" description="PDZ" evidence="7">
    <location>
        <begin position="408"/>
        <end position="491"/>
    </location>
</feature>
<keyword evidence="9" id="KW-1185">Reference proteome</keyword>
<organism evidence="8 9">
    <name type="scientific">Poecilia latipinna</name>
    <name type="common">sailfin molly</name>
    <dbReference type="NCBI Taxonomy" id="48699"/>
    <lineage>
        <taxon>Eukaryota</taxon>
        <taxon>Metazoa</taxon>
        <taxon>Chordata</taxon>
        <taxon>Craniata</taxon>
        <taxon>Vertebrata</taxon>
        <taxon>Euteleostomi</taxon>
        <taxon>Actinopterygii</taxon>
        <taxon>Neopterygii</taxon>
        <taxon>Teleostei</taxon>
        <taxon>Neoteleostei</taxon>
        <taxon>Acanthomorphata</taxon>
        <taxon>Ovalentaria</taxon>
        <taxon>Atherinomorphae</taxon>
        <taxon>Cyprinodontiformes</taxon>
        <taxon>Poeciliidae</taxon>
        <taxon>Poeciliinae</taxon>
        <taxon>Poecilia</taxon>
    </lineage>
</organism>
<dbReference type="SMART" id="SM00184">
    <property type="entry name" value="RING"/>
    <property type="match status" value="1"/>
</dbReference>
<feature type="region of interest" description="Disordered" evidence="5">
    <location>
        <begin position="194"/>
        <end position="220"/>
    </location>
</feature>
<dbReference type="SUPFAM" id="SSF57850">
    <property type="entry name" value="RING/U-box"/>
    <property type="match status" value="1"/>
</dbReference>
<dbReference type="PANTHER" id="PTHR19964:SF14">
    <property type="entry name" value="E3 UBIQUITIN-PROTEIN LIGASE LNX"/>
    <property type="match status" value="1"/>
</dbReference>
<feature type="compositionally biased region" description="Polar residues" evidence="5">
    <location>
        <begin position="637"/>
        <end position="646"/>
    </location>
</feature>
<dbReference type="CDD" id="cd06677">
    <property type="entry name" value="PDZ1_LNX1_2-like"/>
    <property type="match status" value="1"/>
</dbReference>
<dbReference type="Ensembl" id="ENSPLAT00000010588.1">
    <property type="protein sequence ID" value="ENSPLAP00000021602.1"/>
    <property type="gene ID" value="ENSPLAG00000005479.1"/>
</dbReference>
<evidence type="ECO:0000256" key="4">
    <source>
        <dbReference type="PROSITE-ProRule" id="PRU00175"/>
    </source>
</evidence>
<keyword evidence="2 4" id="KW-0863">Zinc-finger</keyword>
<dbReference type="Ensembl" id="ENSPLAT00000010581.1">
    <property type="protein sequence ID" value="ENSPLAP00000003893.1"/>
    <property type="gene ID" value="ENSPLAG00000005479.1"/>
</dbReference>
<reference evidence="8" key="1">
    <citation type="submission" date="2025-05" db="UniProtKB">
        <authorList>
            <consortium name="Ensembl"/>
        </authorList>
    </citation>
    <scope>IDENTIFICATION</scope>
</reference>
<protein>
    <submittedName>
        <fullName evidence="8">Ligand of numb-protein X 1</fullName>
    </submittedName>
</protein>
<evidence type="ECO:0000256" key="3">
    <source>
        <dbReference type="ARBA" id="ARBA00022833"/>
    </source>
</evidence>
<dbReference type="SMART" id="SM00228">
    <property type="entry name" value="PDZ"/>
    <property type="match status" value="4"/>
</dbReference>
<dbReference type="InterPro" id="IPR001841">
    <property type="entry name" value="Znf_RING"/>
</dbReference>
<keyword evidence="1" id="KW-0479">Metal-binding</keyword>
<dbReference type="FunFam" id="2.30.42.10:FF:000081">
    <property type="entry name" value="Ligand of Numb protein X 2"/>
    <property type="match status" value="1"/>
</dbReference>
<dbReference type="GeneTree" id="ENSGT00940000158757"/>
<dbReference type="Proteomes" id="UP000261500">
    <property type="component" value="Unplaced"/>
</dbReference>
<dbReference type="Gene3D" id="2.30.42.10">
    <property type="match status" value="4"/>
</dbReference>
<evidence type="ECO:0000256" key="2">
    <source>
        <dbReference type="ARBA" id="ARBA00022771"/>
    </source>
</evidence>
<feature type="domain" description="RING-type" evidence="6">
    <location>
        <begin position="51"/>
        <end position="89"/>
    </location>
</feature>
<dbReference type="PROSITE" id="PS50089">
    <property type="entry name" value="ZF_RING_2"/>
    <property type="match status" value="1"/>
</dbReference>
<evidence type="ECO:0000256" key="1">
    <source>
        <dbReference type="ARBA" id="ARBA00022723"/>
    </source>
</evidence>
<feature type="region of interest" description="Disordered" evidence="5">
    <location>
        <begin position="247"/>
        <end position="269"/>
    </location>
</feature>
<dbReference type="RefSeq" id="XP_014896114.1">
    <property type="nucleotide sequence ID" value="XM_015040628.1"/>
</dbReference>
<accession>A0A3B3V9I3</accession>
<keyword evidence="3" id="KW-0862">Zinc</keyword>
<dbReference type="CDD" id="cd06680">
    <property type="entry name" value="PDZ4_LNX1_2-like"/>
    <property type="match status" value="1"/>
</dbReference>
<evidence type="ECO:0000313" key="8">
    <source>
        <dbReference type="Ensembl" id="ENSPLAP00000021602.1"/>
    </source>
</evidence>
<dbReference type="CDD" id="cd06679">
    <property type="entry name" value="PDZ3_LNX1_2-like"/>
    <property type="match status" value="1"/>
</dbReference>
<dbReference type="AlphaFoldDB" id="A0A3B3V9I3"/>
<dbReference type="SUPFAM" id="SSF50156">
    <property type="entry name" value="PDZ domain-like"/>
    <property type="match status" value="4"/>
</dbReference>
<dbReference type="Pfam" id="PF00595">
    <property type="entry name" value="PDZ"/>
    <property type="match status" value="4"/>
</dbReference>
<dbReference type="InterPro" id="IPR051342">
    <property type="entry name" value="PDZ_scaffold"/>
</dbReference>
<feature type="region of interest" description="Disordered" evidence="5">
    <location>
        <begin position="625"/>
        <end position="647"/>
    </location>
</feature>
<dbReference type="GO" id="GO:0006511">
    <property type="term" value="P:ubiquitin-dependent protein catabolic process"/>
    <property type="evidence" value="ECO:0007669"/>
    <property type="project" value="TreeGrafter"/>
</dbReference>
<proteinExistence type="predicted"/>
<evidence type="ECO:0000259" key="6">
    <source>
        <dbReference type="PROSITE" id="PS50089"/>
    </source>
</evidence>
<dbReference type="KEGG" id="plai:106952483"/>
<dbReference type="GeneID" id="106952483"/>
<dbReference type="PROSITE" id="PS00518">
    <property type="entry name" value="ZF_RING_1"/>
    <property type="match status" value="1"/>
</dbReference>
<feature type="compositionally biased region" description="Polar residues" evidence="5">
    <location>
        <begin position="200"/>
        <end position="215"/>
    </location>
</feature>
<dbReference type="GO" id="GO:0005737">
    <property type="term" value="C:cytoplasm"/>
    <property type="evidence" value="ECO:0007669"/>
    <property type="project" value="TreeGrafter"/>
</dbReference>